<proteinExistence type="predicted"/>
<comment type="caution">
    <text evidence="1">The sequence shown here is derived from an EMBL/GenBank/DDBJ whole genome shotgun (WGS) entry which is preliminary data.</text>
</comment>
<evidence type="ECO:0000313" key="2">
    <source>
        <dbReference type="Proteomes" id="UP001497700"/>
    </source>
</evidence>
<protein>
    <submittedName>
        <fullName evidence="1">Uncharacterized protein</fullName>
    </submittedName>
</protein>
<sequence>MSDDSYDTGYDHGYWQTPGHVVAAGIGLSFLDIVAVAMRFAARKSQRQPLKADDWLLVPATLLTLGIGISMTYGVSKQALAYPYVIPPDAPEDILAAASEQISIEGGIQWAYTLMLPLALGCTKASFLFFYRRIFAVDRMGKTSMLLIGMIVLIGMWSLGFFLTFLFLCRLDFWALWTTARAIIDHCISDTNPNFSLAITDVITDVVILVIPIPLIWRLNLTLSKKIAVTAVFLFGAITVAASLTRLVLTAQILTVGYTDDVDPILLVTSFIYWGMVESGVAIFVACLPTLWIYSKGSSWTPLVKVARSFANSSLSSLRLLTTRKSKESIRIDNSFDTQYIRKRSVSTPSDSRSVNIQRAQSNDVNSAQQTYPLKDIKVAQA</sequence>
<dbReference type="Proteomes" id="UP001497700">
    <property type="component" value="Unassembled WGS sequence"/>
</dbReference>
<dbReference type="EMBL" id="MU393463">
    <property type="protein sequence ID" value="KAI4866130.1"/>
    <property type="molecule type" value="Genomic_DNA"/>
</dbReference>
<name>A0ACB9Z4P4_9PEZI</name>
<organism evidence="1 2">
    <name type="scientific">Hypoxylon rubiginosum</name>
    <dbReference type="NCBI Taxonomy" id="110542"/>
    <lineage>
        <taxon>Eukaryota</taxon>
        <taxon>Fungi</taxon>
        <taxon>Dikarya</taxon>
        <taxon>Ascomycota</taxon>
        <taxon>Pezizomycotina</taxon>
        <taxon>Sordariomycetes</taxon>
        <taxon>Xylariomycetidae</taxon>
        <taxon>Xylariales</taxon>
        <taxon>Hypoxylaceae</taxon>
        <taxon>Hypoxylon</taxon>
    </lineage>
</organism>
<gene>
    <name evidence="1" type="ORF">F4820DRAFT_270980</name>
</gene>
<keyword evidence="2" id="KW-1185">Reference proteome</keyword>
<evidence type="ECO:0000313" key="1">
    <source>
        <dbReference type="EMBL" id="KAI4866130.1"/>
    </source>
</evidence>
<reference evidence="1 2" key="1">
    <citation type="journal article" date="2022" name="New Phytol.">
        <title>Ecological generalism drives hyperdiversity of secondary metabolite gene clusters in xylarialean endophytes.</title>
        <authorList>
            <person name="Franco M.E.E."/>
            <person name="Wisecaver J.H."/>
            <person name="Arnold A.E."/>
            <person name="Ju Y.M."/>
            <person name="Slot J.C."/>
            <person name="Ahrendt S."/>
            <person name="Moore L.P."/>
            <person name="Eastman K.E."/>
            <person name="Scott K."/>
            <person name="Konkel Z."/>
            <person name="Mondo S.J."/>
            <person name="Kuo A."/>
            <person name="Hayes R.D."/>
            <person name="Haridas S."/>
            <person name="Andreopoulos B."/>
            <person name="Riley R."/>
            <person name="LaButti K."/>
            <person name="Pangilinan J."/>
            <person name="Lipzen A."/>
            <person name="Amirebrahimi M."/>
            <person name="Yan J."/>
            <person name="Adam C."/>
            <person name="Keymanesh K."/>
            <person name="Ng V."/>
            <person name="Louie K."/>
            <person name="Northen T."/>
            <person name="Drula E."/>
            <person name="Henrissat B."/>
            <person name="Hsieh H.M."/>
            <person name="Youens-Clark K."/>
            <person name="Lutzoni F."/>
            <person name="Miadlikowska J."/>
            <person name="Eastwood D.C."/>
            <person name="Hamelin R.C."/>
            <person name="Grigoriev I.V."/>
            <person name="U'Ren J.M."/>
        </authorList>
    </citation>
    <scope>NUCLEOTIDE SEQUENCE [LARGE SCALE GENOMIC DNA]</scope>
    <source>
        <strain evidence="1 2">CBS 119005</strain>
    </source>
</reference>
<accession>A0ACB9Z4P4</accession>